<feature type="domain" description="BZIP" evidence="2">
    <location>
        <begin position="127"/>
        <end position="165"/>
    </location>
</feature>
<organism evidence="3 4">
    <name type="scientific">Mycena maculata</name>
    <dbReference type="NCBI Taxonomy" id="230809"/>
    <lineage>
        <taxon>Eukaryota</taxon>
        <taxon>Fungi</taxon>
        <taxon>Dikarya</taxon>
        <taxon>Basidiomycota</taxon>
        <taxon>Agaricomycotina</taxon>
        <taxon>Agaricomycetes</taxon>
        <taxon>Agaricomycetidae</taxon>
        <taxon>Agaricales</taxon>
        <taxon>Marasmiineae</taxon>
        <taxon>Mycenaceae</taxon>
        <taxon>Mycena</taxon>
    </lineage>
</organism>
<dbReference type="InterPro" id="IPR046347">
    <property type="entry name" value="bZIP_sf"/>
</dbReference>
<evidence type="ECO:0000259" key="2">
    <source>
        <dbReference type="Pfam" id="PF00170"/>
    </source>
</evidence>
<name>A0AAD7JVM5_9AGAR</name>
<sequence>MSATSTQYNMQNSHILPQPEGTLTMHPAGESTPTRAPRKRKVPTGKTQHPTSTSNTERTPVITDPTTPNPPGSQFTSLPAPNAPGPAPAPQPSDASDSQPQSQAPPPKKARRGRPPTSSSEPAGRTLSTSKRAEHNRRAQQAFRARKNQYLKDLESRSELLDGALAAADEANRRYVECHVLLNQLRVENACLHAAQTQLAKAEPLRTLDNDGARSEETEEDNYNCVEF</sequence>
<dbReference type="AlphaFoldDB" id="A0AAD7JVM5"/>
<protein>
    <recommendedName>
        <fullName evidence="2">BZIP domain-containing protein</fullName>
    </recommendedName>
</protein>
<accession>A0AAD7JVM5</accession>
<dbReference type="InterPro" id="IPR004827">
    <property type="entry name" value="bZIP"/>
</dbReference>
<feature type="compositionally biased region" description="Pro residues" evidence="1">
    <location>
        <begin position="81"/>
        <end position="91"/>
    </location>
</feature>
<reference evidence="3" key="1">
    <citation type="submission" date="2023-03" db="EMBL/GenBank/DDBJ databases">
        <title>Massive genome expansion in bonnet fungi (Mycena s.s.) driven by repeated elements and novel gene families across ecological guilds.</title>
        <authorList>
            <consortium name="Lawrence Berkeley National Laboratory"/>
            <person name="Harder C.B."/>
            <person name="Miyauchi S."/>
            <person name="Viragh M."/>
            <person name="Kuo A."/>
            <person name="Thoen E."/>
            <person name="Andreopoulos B."/>
            <person name="Lu D."/>
            <person name="Skrede I."/>
            <person name="Drula E."/>
            <person name="Henrissat B."/>
            <person name="Morin E."/>
            <person name="Kohler A."/>
            <person name="Barry K."/>
            <person name="LaButti K."/>
            <person name="Morin E."/>
            <person name="Salamov A."/>
            <person name="Lipzen A."/>
            <person name="Mereny Z."/>
            <person name="Hegedus B."/>
            <person name="Baldrian P."/>
            <person name="Stursova M."/>
            <person name="Weitz H."/>
            <person name="Taylor A."/>
            <person name="Grigoriev I.V."/>
            <person name="Nagy L.G."/>
            <person name="Martin F."/>
            <person name="Kauserud H."/>
        </authorList>
    </citation>
    <scope>NUCLEOTIDE SEQUENCE</scope>
    <source>
        <strain evidence="3">CBHHK188m</strain>
    </source>
</reference>
<feature type="compositionally biased region" description="Polar residues" evidence="1">
    <location>
        <begin position="45"/>
        <end position="58"/>
    </location>
</feature>
<feature type="compositionally biased region" description="Polar residues" evidence="1">
    <location>
        <begin position="117"/>
        <end position="130"/>
    </location>
</feature>
<dbReference type="Pfam" id="PF00170">
    <property type="entry name" value="bZIP_1"/>
    <property type="match status" value="1"/>
</dbReference>
<feature type="compositionally biased region" description="Polar residues" evidence="1">
    <location>
        <begin position="1"/>
        <end position="15"/>
    </location>
</feature>
<keyword evidence="4" id="KW-1185">Reference proteome</keyword>
<feature type="compositionally biased region" description="Low complexity" evidence="1">
    <location>
        <begin position="92"/>
        <end position="102"/>
    </location>
</feature>
<proteinExistence type="predicted"/>
<dbReference type="CDD" id="cd14688">
    <property type="entry name" value="bZIP_YAP"/>
    <property type="match status" value="1"/>
</dbReference>
<evidence type="ECO:0000313" key="4">
    <source>
        <dbReference type="Proteomes" id="UP001215280"/>
    </source>
</evidence>
<comment type="caution">
    <text evidence="3">The sequence shown here is derived from an EMBL/GenBank/DDBJ whole genome shotgun (WGS) entry which is preliminary data.</text>
</comment>
<evidence type="ECO:0000313" key="3">
    <source>
        <dbReference type="EMBL" id="KAJ7772951.1"/>
    </source>
</evidence>
<dbReference type="Gene3D" id="1.20.5.170">
    <property type="match status" value="1"/>
</dbReference>
<dbReference type="Proteomes" id="UP001215280">
    <property type="component" value="Unassembled WGS sequence"/>
</dbReference>
<feature type="region of interest" description="Disordered" evidence="1">
    <location>
        <begin position="1"/>
        <end position="146"/>
    </location>
</feature>
<evidence type="ECO:0000256" key="1">
    <source>
        <dbReference type="SAM" id="MobiDB-lite"/>
    </source>
</evidence>
<dbReference type="EMBL" id="JARJLG010000018">
    <property type="protein sequence ID" value="KAJ7772951.1"/>
    <property type="molecule type" value="Genomic_DNA"/>
</dbReference>
<dbReference type="GO" id="GO:0003700">
    <property type="term" value="F:DNA-binding transcription factor activity"/>
    <property type="evidence" value="ECO:0007669"/>
    <property type="project" value="InterPro"/>
</dbReference>
<dbReference type="SUPFAM" id="SSF57959">
    <property type="entry name" value="Leucine zipper domain"/>
    <property type="match status" value="1"/>
</dbReference>
<gene>
    <name evidence="3" type="ORF">DFH07DRAFT_952921</name>
</gene>